<proteinExistence type="predicted"/>
<organism evidence="2 3">
    <name type="scientific">Deinococcus depolymerans</name>
    <dbReference type="NCBI Taxonomy" id="392408"/>
    <lineage>
        <taxon>Bacteria</taxon>
        <taxon>Thermotogati</taxon>
        <taxon>Deinococcota</taxon>
        <taxon>Deinococci</taxon>
        <taxon>Deinococcales</taxon>
        <taxon>Deinococcaceae</taxon>
        <taxon>Deinococcus</taxon>
    </lineage>
</organism>
<evidence type="ECO:0000256" key="1">
    <source>
        <dbReference type="SAM" id="SignalP"/>
    </source>
</evidence>
<comment type="caution">
    <text evidence="2">The sequence shown here is derived from an EMBL/GenBank/DDBJ whole genome shotgun (WGS) entry which is preliminary data.</text>
</comment>
<feature type="chain" id="PRO_5047475348" evidence="1">
    <location>
        <begin position="23"/>
        <end position="904"/>
    </location>
</feature>
<dbReference type="RefSeq" id="WP_343758931.1">
    <property type="nucleotide sequence ID" value="NZ_BAAADB010000021.1"/>
</dbReference>
<keyword evidence="1" id="KW-0732">Signal</keyword>
<protein>
    <submittedName>
        <fullName evidence="2">DUF11 domain-containing protein</fullName>
    </submittedName>
</protein>
<evidence type="ECO:0000313" key="3">
    <source>
        <dbReference type="Proteomes" id="UP001500191"/>
    </source>
</evidence>
<gene>
    <name evidence="2" type="ORF">GCM10008937_22910</name>
</gene>
<dbReference type="NCBIfam" id="TIGR01451">
    <property type="entry name" value="B_ant_repeat"/>
    <property type="match status" value="1"/>
</dbReference>
<keyword evidence="3" id="KW-1185">Reference proteome</keyword>
<evidence type="ECO:0000313" key="2">
    <source>
        <dbReference type="EMBL" id="GAA0514611.1"/>
    </source>
</evidence>
<dbReference type="PANTHER" id="PTHR39198">
    <property type="entry name" value="HYPOTHETICAL MEMBRANE PROTEIN, CONSERVED"/>
    <property type="match status" value="1"/>
</dbReference>
<reference evidence="2 3" key="1">
    <citation type="journal article" date="2019" name="Int. J. Syst. Evol. Microbiol.">
        <title>The Global Catalogue of Microorganisms (GCM) 10K type strain sequencing project: providing services to taxonomists for standard genome sequencing and annotation.</title>
        <authorList>
            <consortium name="The Broad Institute Genomics Platform"/>
            <consortium name="The Broad Institute Genome Sequencing Center for Infectious Disease"/>
            <person name="Wu L."/>
            <person name="Ma J."/>
        </authorList>
    </citation>
    <scope>NUCLEOTIDE SEQUENCE [LARGE SCALE GENOMIC DNA]</scope>
    <source>
        <strain evidence="2 3">JCM 14368</strain>
    </source>
</reference>
<feature type="signal peptide" evidence="1">
    <location>
        <begin position="1"/>
        <end position="22"/>
    </location>
</feature>
<name>A0ABN1C9K1_9DEIO</name>
<dbReference type="PANTHER" id="PTHR39198:SF1">
    <property type="entry name" value="ALPHA-GALACTOSIDASE NEW3 DOMAIN-CONTAINING PROTEIN"/>
    <property type="match status" value="1"/>
</dbReference>
<dbReference type="EMBL" id="BAAADB010000021">
    <property type="protein sequence ID" value="GAA0514611.1"/>
    <property type="molecule type" value="Genomic_DNA"/>
</dbReference>
<sequence length="904" mass="90473">MNNVPRMLLLSAALALSGGALAAGTAANTVITNKAVLTYKDALNANRTVDSNVATVTVRQVFAVTVTPDSPETPIAPARAFATFAGGTRQIPYTLKNPGNGSDTYTLSVTQSTGDGFDAGIRILRGGVEVTGPITLAAEATADLIIEATVPAGTPDGLASRFALVATSNGSATVTDSDNYAQLSVSTAGQLNLGLSVSPTGPVTPGSTLSYTFTATVPSGNPARGVTGVVTVDGTPRNGILLRDPLSNQTFSAMGVATFTPGSGSSTPTLLRLYSTDGGATWTATAPATPANVNAVALLVEGSGDLLSSGDSVSLQFSTRVPDAALANTSITNTVSGTFDGNADADGNDTGEQPVSLTTTVQVATVSRAAVGPFSFPEAGAPSTGTYTIGGVTIARNDDTQTTQTDIVAGSSVTFRETLKNTGNATNTFTLAVSGVPAGWTCTVRNIDASGTLGSAISSAVSLNVNDTLEFAVTCSVPFSAAGTTNTTLTVTATPSGGAADTTTSVVTRVTAAGLPVLGNSDRDPTTAPGTTSVTVSANPGSNAVFPLELRNGGPADEAFTLSGPTGTRYYIDANNNGVLDAGDTELTGATAPITPGGTLFLLAVTPIPANGSAGDTPVTFTATSTTDAGRTTSVSDVARTNAVTSGTFAPDGAQSTISGGRVTYTHTLTNTSNDAANFTVPAVTSAQGFAYAFSTSAAGPFTSTLSGTVAQGGTQAIYVQVTAPTVGSASTPSEAATVEVNLTAQRDPRATVTLRVTDTTSVQSVLASVNKTVQLCADAACNTATPITDGKANPGDYLRYTLVVRNDGTSALKNVVLQDQLPVDASSNIVTSYVKLGASSSDVLFSTNGGTSWFSSATSPASLNGAAGSFLAALDTDGDRTITDADVLNPGATFTVTFVVRVN</sequence>
<dbReference type="InterPro" id="IPR047589">
    <property type="entry name" value="DUF11_rpt"/>
</dbReference>
<dbReference type="Proteomes" id="UP001500191">
    <property type="component" value="Unassembled WGS sequence"/>
</dbReference>
<accession>A0ABN1C9K1</accession>